<dbReference type="GO" id="GO:0005506">
    <property type="term" value="F:iron ion binding"/>
    <property type="evidence" value="ECO:0007669"/>
    <property type="project" value="InterPro"/>
</dbReference>
<gene>
    <name evidence="5" type="ORF">CKY28_05500</name>
</gene>
<dbReference type="InterPro" id="IPR008274">
    <property type="entry name" value="AldOxase/xan_DH_MoCoBD1"/>
</dbReference>
<dbReference type="InterPro" id="IPR046867">
    <property type="entry name" value="AldOxase/xan_DH_MoCoBD2"/>
</dbReference>
<dbReference type="InterPro" id="IPR036856">
    <property type="entry name" value="Ald_Oxase/Xan_DH_a/b_sf"/>
</dbReference>
<evidence type="ECO:0000313" key="5">
    <source>
        <dbReference type="EMBL" id="PAX08814.1"/>
    </source>
</evidence>
<evidence type="ECO:0000313" key="6">
    <source>
        <dbReference type="Proteomes" id="UP000218151"/>
    </source>
</evidence>
<evidence type="ECO:0000256" key="3">
    <source>
        <dbReference type="SAM" id="MobiDB-lite"/>
    </source>
</evidence>
<dbReference type="Pfam" id="PF20256">
    <property type="entry name" value="MoCoBD_2"/>
    <property type="match status" value="1"/>
</dbReference>
<dbReference type="EMBL" id="NSLI01000002">
    <property type="protein sequence ID" value="PAX08814.1"/>
    <property type="molecule type" value="Genomic_DNA"/>
</dbReference>
<dbReference type="PANTHER" id="PTHR11908:SF132">
    <property type="entry name" value="ALDEHYDE OXIDASE 1-RELATED"/>
    <property type="match status" value="1"/>
</dbReference>
<comment type="caution">
    <text evidence="5">The sequence shown here is derived from an EMBL/GenBank/DDBJ whole genome shotgun (WGS) entry which is preliminary data.</text>
</comment>
<keyword evidence="2" id="KW-0560">Oxidoreductase</keyword>
<evidence type="ECO:0000256" key="2">
    <source>
        <dbReference type="ARBA" id="ARBA00023002"/>
    </source>
</evidence>
<dbReference type="Proteomes" id="UP000218151">
    <property type="component" value="Unassembled WGS sequence"/>
</dbReference>
<protein>
    <submittedName>
        <fullName evidence="5">Oxidoreductase</fullName>
    </submittedName>
</protein>
<evidence type="ECO:0000256" key="1">
    <source>
        <dbReference type="ARBA" id="ARBA00022505"/>
    </source>
</evidence>
<dbReference type="AlphaFoldDB" id="A0A2A2SHP5"/>
<accession>A0A2A2SHP5</accession>
<organism evidence="5 6">
    <name type="scientific">Sphingomonas lenta</name>
    <dbReference type="NCBI Taxonomy" id="1141887"/>
    <lineage>
        <taxon>Bacteria</taxon>
        <taxon>Pseudomonadati</taxon>
        <taxon>Pseudomonadota</taxon>
        <taxon>Alphaproteobacteria</taxon>
        <taxon>Sphingomonadales</taxon>
        <taxon>Sphingomonadaceae</taxon>
        <taxon>Sphingomonas</taxon>
    </lineage>
</organism>
<feature type="domain" description="Aldehyde oxidase/xanthine dehydrogenase a/b hammerhead" evidence="4">
    <location>
        <begin position="28"/>
        <end position="139"/>
    </location>
</feature>
<dbReference type="Gene3D" id="3.90.1170.50">
    <property type="entry name" value="Aldehyde oxidase/xanthine dehydrogenase, a/b hammerhead"/>
    <property type="match status" value="1"/>
</dbReference>
<dbReference type="OrthoDB" id="8428274at2"/>
<reference evidence="6" key="1">
    <citation type="submission" date="2017-09" db="EMBL/GenBank/DDBJ databases">
        <authorList>
            <person name="Feng G."/>
            <person name="Zhu H."/>
        </authorList>
    </citation>
    <scope>NUCLEOTIDE SEQUENCE [LARGE SCALE GENOMIC DNA]</scope>
    <source>
        <strain evidence="6">1PNM-20</strain>
    </source>
</reference>
<dbReference type="InterPro" id="IPR016208">
    <property type="entry name" value="Ald_Oxase/xanthine_DH-like"/>
</dbReference>
<keyword evidence="6" id="KW-1185">Reference proteome</keyword>
<dbReference type="InterPro" id="IPR000674">
    <property type="entry name" value="Ald_Oxase/Xan_DH_a/b"/>
</dbReference>
<feature type="region of interest" description="Disordered" evidence="3">
    <location>
        <begin position="144"/>
        <end position="164"/>
    </location>
</feature>
<sequence length="758" mass="80596">MATAFTPTRAGSPLGRPTDRIDGPRKVGGHADYAAEHFPPGVVHAVLVQSTVGNGRVARVDHASVESMPGVLAVISHRNAPKIATPKVFPMGAAASSFVPFQDDRVRYNGQHVALVVADTLEHATAAGRALAVEYAPEPAVSGIADPKAEPKPAADFGGQAPDAEWGDPDAALADAPVRLDLRYTTPREYNAPIEPHATVAQWGEDGSLTVWEPSQWVEGARQVFSEWFGLPLEKIRVISPFIGGGFGCKACPQPHAAAAVLAAKMVGRPVKLAVTRPQMFTSHGGRAATRQTLSIGADRDGKLQAIVQESVNETSLDDAFVEPGGSVTALMYGVPNLRTTHKLVRCNVVTPGWMRAPGEAVSSFALECAMDELAHELGLDPIELRLRNWTDTDPHGGKPWSTRRLREAYEAGVRAIGWERRSTTPRSVREGRKLVGIGMAAGTYPVMRTPSEALVRVTADGEVQVESGGTDIGTGLYTICAQTAAEVLGVDAADVRVRLGDTELARAPLAGGSQLSGDLLPVIHGAAERVRDELLQIAARELQANDLAVEGGRVIVPGDPSRAVGFADLVRRSGKNAIEVLHDNLPPDANSEEDRRLTFNGVSKLDFDPSPNYAMHSWQASFVEVHVDEDFGTVRVKRIVSAVDCGRLYNPKTAESQIQGGVIMGLGMALLEAAEVDPTSARITNNNLAEYMLPVHADVPDIEVISVGEPDYEANPLGGKCVGELGITGIAAAIANAVFNATGKRVRDLPITLEKLI</sequence>
<dbReference type="RefSeq" id="WP_095997325.1">
    <property type="nucleotide sequence ID" value="NZ_NSLI01000002.1"/>
</dbReference>
<feature type="region of interest" description="Disordered" evidence="3">
    <location>
        <begin position="1"/>
        <end position="30"/>
    </location>
</feature>
<dbReference type="InterPro" id="IPR037165">
    <property type="entry name" value="AldOxase/xan_DH_Mopterin-bd_sf"/>
</dbReference>
<dbReference type="Pfam" id="PF01315">
    <property type="entry name" value="Ald_Xan_dh_C"/>
    <property type="match status" value="1"/>
</dbReference>
<dbReference type="GO" id="GO:0016491">
    <property type="term" value="F:oxidoreductase activity"/>
    <property type="evidence" value="ECO:0007669"/>
    <property type="project" value="UniProtKB-KW"/>
</dbReference>
<dbReference type="SMART" id="SM01008">
    <property type="entry name" value="Ald_Xan_dh_C"/>
    <property type="match status" value="1"/>
</dbReference>
<dbReference type="SUPFAM" id="SSF54665">
    <property type="entry name" value="CO dehydrogenase molybdoprotein N-domain-like"/>
    <property type="match status" value="1"/>
</dbReference>
<dbReference type="Gene3D" id="3.30.365.10">
    <property type="entry name" value="Aldehyde oxidase/xanthine dehydrogenase, molybdopterin binding domain"/>
    <property type="match status" value="4"/>
</dbReference>
<dbReference type="PANTHER" id="PTHR11908">
    <property type="entry name" value="XANTHINE DEHYDROGENASE"/>
    <property type="match status" value="1"/>
</dbReference>
<name>A0A2A2SHP5_9SPHN</name>
<dbReference type="Pfam" id="PF02738">
    <property type="entry name" value="MoCoBD_1"/>
    <property type="match status" value="1"/>
</dbReference>
<keyword evidence="1" id="KW-0500">Molybdenum</keyword>
<evidence type="ECO:0000259" key="4">
    <source>
        <dbReference type="SMART" id="SM01008"/>
    </source>
</evidence>
<dbReference type="SUPFAM" id="SSF56003">
    <property type="entry name" value="Molybdenum cofactor-binding domain"/>
    <property type="match status" value="1"/>
</dbReference>
<proteinExistence type="predicted"/>